<accession>A0A0N5A2S2</accession>
<reference evidence="3" key="1">
    <citation type="submission" date="2017-02" db="UniProtKB">
        <authorList>
            <consortium name="WormBaseParasite"/>
        </authorList>
    </citation>
    <scope>IDENTIFICATION</scope>
</reference>
<evidence type="ECO:0000256" key="1">
    <source>
        <dbReference type="SAM" id="SignalP"/>
    </source>
</evidence>
<feature type="signal peptide" evidence="1">
    <location>
        <begin position="1"/>
        <end position="19"/>
    </location>
</feature>
<dbReference type="WBParaSite" id="PTRK_0001593700.1">
    <property type="protein sequence ID" value="PTRK_0001593700.1"/>
    <property type="gene ID" value="PTRK_0001593700"/>
</dbReference>
<protein>
    <submittedName>
        <fullName evidence="3">Arrestin_N domain-containing protein</fullName>
    </submittedName>
</protein>
<name>A0A0N5A2S2_PARTI</name>
<keyword evidence="2" id="KW-1185">Reference proteome</keyword>
<evidence type="ECO:0000313" key="2">
    <source>
        <dbReference type="Proteomes" id="UP000038045"/>
    </source>
</evidence>
<sequence>MKSYILIGILLCLLKNTIQLNEGRVEISGYLRYDDLKEERMVNTSVSDPNQQNMNVTIRSFFLNKQLGGDYIIPKMDKNNPQELKFTIAIPIKKFPEIKELSMKINKKRPCFSKALKKKEMPPKCIFISKMYKPTFKRSETYADFYELSVDVNLKELTTKKSADHKYSLDFCDQKKSKSYQ</sequence>
<feature type="chain" id="PRO_5005892565" evidence="1">
    <location>
        <begin position="20"/>
        <end position="181"/>
    </location>
</feature>
<dbReference type="AlphaFoldDB" id="A0A0N5A2S2"/>
<proteinExistence type="predicted"/>
<organism evidence="2 3">
    <name type="scientific">Parastrongyloides trichosuri</name>
    <name type="common">Possum-specific nematode worm</name>
    <dbReference type="NCBI Taxonomy" id="131310"/>
    <lineage>
        <taxon>Eukaryota</taxon>
        <taxon>Metazoa</taxon>
        <taxon>Ecdysozoa</taxon>
        <taxon>Nematoda</taxon>
        <taxon>Chromadorea</taxon>
        <taxon>Rhabditida</taxon>
        <taxon>Tylenchina</taxon>
        <taxon>Panagrolaimomorpha</taxon>
        <taxon>Strongyloidoidea</taxon>
        <taxon>Strongyloididae</taxon>
        <taxon>Parastrongyloides</taxon>
    </lineage>
</organism>
<dbReference type="Proteomes" id="UP000038045">
    <property type="component" value="Unplaced"/>
</dbReference>
<evidence type="ECO:0000313" key="3">
    <source>
        <dbReference type="WBParaSite" id="PTRK_0001593700.1"/>
    </source>
</evidence>
<keyword evidence="1" id="KW-0732">Signal</keyword>